<name>A0A5C3QHZ8_9AGAR</name>
<accession>A0A5C3QHZ8</accession>
<gene>
    <name evidence="2" type="ORF">BDV98DRAFT_65612</name>
</gene>
<organism evidence="2 3">
    <name type="scientific">Pterulicium gracile</name>
    <dbReference type="NCBI Taxonomy" id="1884261"/>
    <lineage>
        <taxon>Eukaryota</taxon>
        <taxon>Fungi</taxon>
        <taxon>Dikarya</taxon>
        <taxon>Basidiomycota</taxon>
        <taxon>Agaricomycotina</taxon>
        <taxon>Agaricomycetes</taxon>
        <taxon>Agaricomycetidae</taxon>
        <taxon>Agaricales</taxon>
        <taxon>Pleurotineae</taxon>
        <taxon>Pterulaceae</taxon>
        <taxon>Pterulicium</taxon>
    </lineage>
</organism>
<evidence type="ECO:0000313" key="2">
    <source>
        <dbReference type="EMBL" id="TFL01695.1"/>
    </source>
</evidence>
<keyword evidence="3" id="KW-1185">Reference proteome</keyword>
<feature type="region of interest" description="Disordered" evidence="1">
    <location>
        <begin position="91"/>
        <end position="156"/>
    </location>
</feature>
<dbReference type="AlphaFoldDB" id="A0A5C3QHZ8"/>
<evidence type="ECO:0000313" key="3">
    <source>
        <dbReference type="Proteomes" id="UP000305067"/>
    </source>
</evidence>
<dbReference type="EMBL" id="ML178824">
    <property type="protein sequence ID" value="TFL01695.1"/>
    <property type="molecule type" value="Genomic_DNA"/>
</dbReference>
<proteinExistence type="predicted"/>
<feature type="compositionally biased region" description="Polar residues" evidence="1">
    <location>
        <begin position="143"/>
        <end position="152"/>
    </location>
</feature>
<evidence type="ECO:0000256" key="1">
    <source>
        <dbReference type="SAM" id="MobiDB-lite"/>
    </source>
</evidence>
<sequence length="175" mass="18919">MFIWASVEERCSPAWYRDFPPLISVDPWNPAWQKAQLVLRDLIPIGGSQLETTSNLFHLNVNLRAGREKVGRGADNPPLNAHVNEVDDEESTFLSHGAGLEPHINDSKRPNADPDVAGKTPGAGNEPSAPTILHSASRDRPSSARTSTSSGVLTRTQDLLTPTTTIAIPPVESLV</sequence>
<reference evidence="2 3" key="1">
    <citation type="journal article" date="2019" name="Nat. Ecol. Evol.">
        <title>Megaphylogeny resolves global patterns of mushroom evolution.</title>
        <authorList>
            <person name="Varga T."/>
            <person name="Krizsan K."/>
            <person name="Foldi C."/>
            <person name="Dima B."/>
            <person name="Sanchez-Garcia M."/>
            <person name="Sanchez-Ramirez S."/>
            <person name="Szollosi G.J."/>
            <person name="Szarkandi J.G."/>
            <person name="Papp V."/>
            <person name="Albert L."/>
            <person name="Andreopoulos W."/>
            <person name="Angelini C."/>
            <person name="Antonin V."/>
            <person name="Barry K.W."/>
            <person name="Bougher N.L."/>
            <person name="Buchanan P."/>
            <person name="Buyck B."/>
            <person name="Bense V."/>
            <person name="Catcheside P."/>
            <person name="Chovatia M."/>
            <person name="Cooper J."/>
            <person name="Damon W."/>
            <person name="Desjardin D."/>
            <person name="Finy P."/>
            <person name="Geml J."/>
            <person name="Haridas S."/>
            <person name="Hughes K."/>
            <person name="Justo A."/>
            <person name="Karasinski D."/>
            <person name="Kautmanova I."/>
            <person name="Kiss B."/>
            <person name="Kocsube S."/>
            <person name="Kotiranta H."/>
            <person name="LaButti K.M."/>
            <person name="Lechner B.E."/>
            <person name="Liimatainen K."/>
            <person name="Lipzen A."/>
            <person name="Lukacs Z."/>
            <person name="Mihaltcheva S."/>
            <person name="Morgado L.N."/>
            <person name="Niskanen T."/>
            <person name="Noordeloos M.E."/>
            <person name="Ohm R.A."/>
            <person name="Ortiz-Santana B."/>
            <person name="Ovrebo C."/>
            <person name="Racz N."/>
            <person name="Riley R."/>
            <person name="Savchenko A."/>
            <person name="Shiryaev A."/>
            <person name="Soop K."/>
            <person name="Spirin V."/>
            <person name="Szebenyi C."/>
            <person name="Tomsovsky M."/>
            <person name="Tulloss R.E."/>
            <person name="Uehling J."/>
            <person name="Grigoriev I.V."/>
            <person name="Vagvolgyi C."/>
            <person name="Papp T."/>
            <person name="Martin F.M."/>
            <person name="Miettinen O."/>
            <person name="Hibbett D.S."/>
            <person name="Nagy L.G."/>
        </authorList>
    </citation>
    <scope>NUCLEOTIDE SEQUENCE [LARGE SCALE GENOMIC DNA]</scope>
    <source>
        <strain evidence="2 3">CBS 309.79</strain>
    </source>
</reference>
<protein>
    <submittedName>
        <fullName evidence="2">Uncharacterized protein</fullName>
    </submittedName>
</protein>
<dbReference type="Proteomes" id="UP000305067">
    <property type="component" value="Unassembled WGS sequence"/>
</dbReference>
<feature type="compositionally biased region" description="Basic and acidic residues" evidence="1">
    <location>
        <begin position="103"/>
        <end position="112"/>
    </location>
</feature>